<comment type="function">
    <text evidence="10">Catalyzes the transfer of an acyl group from acyl-phosphate (acyl-PO(4)) to glycerol-3-phosphate (G3P) to form lysophosphatidic acid (LPA). This enzyme utilizes acyl-phosphate as fatty acyl donor, but not acyl-CoA or acyl-ACP.</text>
</comment>
<dbReference type="OrthoDB" id="9777124at2"/>
<feature type="transmembrane region" description="Helical" evidence="10">
    <location>
        <begin position="161"/>
        <end position="182"/>
    </location>
</feature>
<sequence>MFGKIVLCVVAGYLLGSLNGSLVIGKLFYKKDVRMYGSGNAGATNTLRSLGPKAAAAVTVVDLLKGILACLIGQLISGYVENAGYVGMYAAGFAAVLGHNWPIFFGFKGGKGVLTTFAVILYITPLPALICLGIFIIVVAVTRYVSLGSLIASVCWPVVSLFFNIPTVLRVLGILMVLLIVARHKDNIVRLKNHTEKRISFKGNKGSAD</sequence>
<dbReference type="GO" id="GO:0008654">
    <property type="term" value="P:phospholipid biosynthetic process"/>
    <property type="evidence" value="ECO:0007669"/>
    <property type="project" value="UniProtKB-UniRule"/>
</dbReference>
<dbReference type="GO" id="GO:0043772">
    <property type="term" value="F:acyl-phosphate glycerol-3-phosphate acyltransferase activity"/>
    <property type="evidence" value="ECO:0007669"/>
    <property type="project" value="UniProtKB-UniRule"/>
</dbReference>
<accession>A0A1B1YET8</accession>
<dbReference type="EC" id="2.3.1.275" evidence="10"/>
<dbReference type="EMBL" id="CP014672">
    <property type="protein sequence ID" value="ANW99276.1"/>
    <property type="molecule type" value="Genomic_DNA"/>
</dbReference>
<name>A0A1B1YET8_THEST</name>
<feature type="transmembrane region" description="Helical" evidence="10">
    <location>
        <begin position="6"/>
        <end position="29"/>
    </location>
</feature>
<protein>
    <recommendedName>
        <fullName evidence="10">Glycerol-3-phosphate acyltransferase</fullName>
    </recommendedName>
    <alternativeName>
        <fullName evidence="10">Acyl-PO4 G3P acyltransferase</fullName>
    </alternativeName>
    <alternativeName>
        <fullName evidence="10">Acyl-phosphate--glycerol-3-phosphate acyltransferase</fullName>
    </alternativeName>
    <alternativeName>
        <fullName evidence="10">G3P acyltransferase</fullName>
        <shortName evidence="10">GPAT</shortName>
        <ecNumber evidence="10">2.3.1.275</ecNumber>
    </alternativeName>
    <alternativeName>
        <fullName evidence="10">Lysophosphatidic acid synthase</fullName>
        <shortName evidence="10">LPA synthase</shortName>
    </alternativeName>
</protein>
<keyword evidence="1 10" id="KW-1003">Cell membrane</keyword>
<feature type="transmembrane region" description="Helical" evidence="10">
    <location>
        <begin position="119"/>
        <end position="141"/>
    </location>
</feature>
<evidence type="ECO:0000313" key="12">
    <source>
        <dbReference type="Proteomes" id="UP000092971"/>
    </source>
</evidence>
<evidence type="ECO:0000256" key="5">
    <source>
        <dbReference type="ARBA" id="ARBA00022989"/>
    </source>
</evidence>
<organism evidence="11 12">
    <name type="scientific">Thermoclostridium stercorarium subsp. thermolacticum DSM 2910</name>
    <dbReference type="NCBI Taxonomy" id="1121336"/>
    <lineage>
        <taxon>Bacteria</taxon>
        <taxon>Bacillati</taxon>
        <taxon>Bacillota</taxon>
        <taxon>Clostridia</taxon>
        <taxon>Eubacteriales</taxon>
        <taxon>Oscillospiraceae</taxon>
        <taxon>Thermoclostridium</taxon>
    </lineage>
</organism>
<dbReference type="UniPathway" id="UPA00085"/>
<evidence type="ECO:0000256" key="9">
    <source>
        <dbReference type="ARBA" id="ARBA00023264"/>
    </source>
</evidence>
<comment type="catalytic activity">
    <reaction evidence="10">
        <text>an acyl phosphate + sn-glycerol 3-phosphate = a 1-acyl-sn-glycero-3-phosphate + phosphate</text>
        <dbReference type="Rhea" id="RHEA:34075"/>
        <dbReference type="ChEBI" id="CHEBI:43474"/>
        <dbReference type="ChEBI" id="CHEBI:57597"/>
        <dbReference type="ChEBI" id="CHEBI:57970"/>
        <dbReference type="ChEBI" id="CHEBI:59918"/>
        <dbReference type="EC" id="2.3.1.275"/>
    </reaction>
</comment>
<evidence type="ECO:0000256" key="4">
    <source>
        <dbReference type="ARBA" id="ARBA00022692"/>
    </source>
</evidence>
<evidence type="ECO:0000313" key="11">
    <source>
        <dbReference type="EMBL" id="ANW99276.1"/>
    </source>
</evidence>
<dbReference type="PANTHER" id="PTHR30309:SF0">
    <property type="entry name" value="GLYCEROL-3-PHOSPHATE ACYLTRANSFERASE-RELATED"/>
    <property type="match status" value="1"/>
</dbReference>
<reference evidence="11 12" key="1">
    <citation type="submission" date="2016-02" db="EMBL/GenBank/DDBJ databases">
        <title>Comparison of Clostridium stercorarium subspecies using comparative genomics and transcriptomics.</title>
        <authorList>
            <person name="Schellenberg J."/>
            <person name="Thallinger G."/>
            <person name="Levin D.B."/>
            <person name="Zhang X."/>
            <person name="Alvare G."/>
            <person name="Fristensky B."/>
            <person name="Sparling R."/>
        </authorList>
    </citation>
    <scope>NUCLEOTIDE SEQUENCE [LARGE SCALE GENOMIC DNA]</scope>
    <source>
        <strain evidence="11 12">DSM 2910</strain>
    </source>
</reference>
<keyword evidence="7 10" id="KW-0472">Membrane</keyword>
<evidence type="ECO:0000256" key="6">
    <source>
        <dbReference type="ARBA" id="ARBA00023098"/>
    </source>
</evidence>
<dbReference type="Pfam" id="PF02660">
    <property type="entry name" value="G3P_acyltransf"/>
    <property type="match status" value="1"/>
</dbReference>
<keyword evidence="6 10" id="KW-0443">Lipid metabolism</keyword>
<dbReference type="SMART" id="SM01207">
    <property type="entry name" value="G3P_acyltransf"/>
    <property type="match status" value="1"/>
</dbReference>
<dbReference type="Proteomes" id="UP000092971">
    <property type="component" value="Chromosome"/>
</dbReference>
<proteinExistence type="inferred from homology"/>
<evidence type="ECO:0000256" key="1">
    <source>
        <dbReference type="ARBA" id="ARBA00022475"/>
    </source>
</evidence>
<evidence type="ECO:0000256" key="2">
    <source>
        <dbReference type="ARBA" id="ARBA00022516"/>
    </source>
</evidence>
<keyword evidence="11" id="KW-0012">Acyltransferase</keyword>
<comment type="similarity">
    <text evidence="10">Belongs to the PlsY family.</text>
</comment>
<keyword evidence="8 10" id="KW-0594">Phospholipid biosynthesis</keyword>
<dbReference type="InterPro" id="IPR003811">
    <property type="entry name" value="G3P_acylTferase_PlsY"/>
</dbReference>
<dbReference type="PANTHER" id="PTHR30309">
    <property type="entry name" value="INNER MEMBRANE PROTEIN YGIH"/>
    <property type="match status" value="1"/>
</dbReference>
<dbReference type="HAMAP" id="MF_01043">
    <property type="entry name" value="PlsY"/>
    <property type="match status" value="1"/>
</dbReference>
<comment type="pathway">
    <text evidence="10">Lipid metabolism; phospholipid metabolism.</text>
</comment>
<dbReference type="GO" id="GO:0005886">
    <property type="term" value="C:plasma membrane"/>
    <property type="evidence" value="ECO:0007669"/>
    <property type="project" value="UniProtKB-SubCell"/>
</dbReference>
<evidence type="ECO:0000256" key="3">
    <source>
        <dbReference type="ARBA" id="ARBA00022679"/>
    </source>
</evidence>
<keyword evidence="5 10" id="KW-1133">Transmembrane helix</keyword>
<evidence type="ECO:0000256" key="10">
    <source>
        <dbReference type="HAMAP-Rule" id="MF_01043"/>
    </source>
</evidence>
<dbReference type="AlphaFoldDB" id="A0A1B1YET8"/>
<feature type="transmembrane region" description="Helical" evidence="10">
    <location>
        <begin position="54"/>
        <end position="76"/>
    </location>
</feature>
<keyword evidence="9 10" id="KW-1208">Phospholipid metabolism</keyword>
<comment type="subunit">
    <text evidence="10">Probably interacts with PlsX.</text>
</comment>
<comment type="subcellular location">
    <subcellularLocation>
        <location evidence="10">Cell membrane</location>
        <topology evidence="10">Multi-pass membrane protein</topology>
    </subcellularLocation>
</comment>
<dbReference type="NCBIfam" id="TIGR00023">
    <property type="entry name" value="glycerol-3-phosphate 1-O-acyltransferase PlsY"/>
    <property type="match status" value="1"/>
</dbReference>
<keyword evidence="4 10" id="KW-0812">Transmembrane</keyword>
<feature type="transmembrane region" description="Helical" evidence="10">
    <location>
        <begin position="88"/>
        <end position="107"/>
    </location>
</feature>
<keyword evidence="3 10" id="KW-0808">Transferase</keyword>
<evidence type="ECO:0000256" key="8">
    <source>
        <dbReference type="ARBA" id="ARBA00023209"/>
    </source>
</evidence>
<gene>
    <name evidence="10" type="primary">plsY</name>
    <name evidence="11" type="ORF">CSTERTH_09675</name>
</gene>
<dbReference type="RefSeq" id="WP_034842821.1">
    <property type="nucleotide sequence ID" value="NZ_CP014672.1"/>
</dbReference>
<keyword evidence="2 10" id="KW-0444">Lipid biosynthesis</keyword>
<evidence type="ECO:0000256" key="7">
    <source>
        <dbReference type="ARBA" id="ARBA00023136"/>
    </source>
</evidence>